<reference evidence="2 3" key="1">
    <citation type="submission" date="2016-10" db="EMBL/GenBank/DDBJ databases">
        <authorList>
            <person name="de Groot N.N."/>
        </authorList>
    </citation>
    <scope>NUCLEOTIDE SEQUENCE [LARGE SCALE GENOMIC DNA]</scope>
    <source>
        <strain evidence="2 3">CGMCC 1.10331</strain>
    </source>
</reference>
<protein>
    <submittedName>
        <fullName evidence="2">Uncharacterized protein</fullName>
    </submittedName>
</protein>
<evidence type="ECO:0000313" key="3">
    <source>
        <dbReference type="Proteomes" id="UP000236740"/>
    </source>
</evidence>
<accession>A0A1H5V5X4</accession>
<name>A0A1H5V5X4_9EURY</name>
<dbReference type="EMBL" id="CP031311">
    <property type="protein sequence ID" value="QCC46831.1"/>
    <property type="molecule type" value="Genomic_DNA"/>
</dbReference>
<dbReference type="EMBL" id="FNVN01000001">
    <property type="protein sequence ID" value="SEF81847.1"/>
    <property type="molecule type" value="Genomic_DNA"/>
</dbReference>
<evidence type="ECO:0000313" key="4">
    <source>
        <dbReference type="Proteomes" id="UP000296733"/>
    </source>
</evidence>
<sequence>MSRSVRTHGDADVGRVVVECDPAEVDSGDRVRDVDQLSPSDRRDFLDAIDGTTRLIDAPGLAAGDVVRFTAYYRVV</sequence>
<proteinExistence type="predicted"/>
<dbReference type="GeneID" id="39857149"/>
<dbReference type="Proteomes" id="UP000296733">
    <property type="component" value="Chromosome"/>
</dbReference>
<evidence type="ECO:0000313" key="1">
    <source>
        <dbReference type="EMBL" id="QCC46831.1"/>
    </source>
</evidence>
<organism evidence="2 3">
    <name type="scientific">Halobellus limi</name>
    <dbReference type="NCBI Taxonomy" id="699433"/>
    <lineage>
        <taxon>Archaea</taxon>
        <taxon>Methanobacteriati</taxon>
        <taxon>Methanobacteriota</taxon>
        <taxon>Stenosarchaea group</taxon>
        <taxon>Halobacteria</taxon>
        <taxon>Halobacteriales</taxon>
        <taxon>Haloferacaceae</taxon>
        <taxon>Halobellus</taxon>
    </lineage>
</organism>
<evidence type="ECO:0000313" key="2">
    <source>
        <dbReference type="EMBL" id="SEF81847.1"/>
    </source>
</evidence>
<reference evidence="1 4" key="2">
    <citation type="journal article" date="2019" name="Nat. Commun.">
        <title>A new type of DNA phosphorothioation-based antiviral system in archaea.</title>
        <authorList>
            <person name="Xiong L."/>
            <person name="Liu S."/>
            <person name="Chen S."/>
            <person name="Xiao Y."/>
            <person name="Zhu B."/>
            <person name="Gao Y."/>
            <person name="Zhang Y."/>
            <person name="Chen B."/>
            <person name="Luo J."/>
            <person name="Deng Z."/>
            <person name="Chen X."/>
            <person name="Wang L."/>
            <person name="Chen S."/>
        </authorList>
    </citation>
    <scope>NUCLEOTIDE SEQUENCE [LARGE SCALE GENOMIC DNA]</scope>
    <source>
        <strain evidence="1 4">CGMCC 1.10331</strain>
    </source>
</reference>
<dbReference type="AlphaFoldDB" id="A0A1H5V5X4"/>
<dbReference type="RefSeq" id="WP_103990568.1">
    <property type="nucleotide sequence ID" value="NZ_CP031311.1"/>
</dbReference>
<dbReference type="KEGG" id="hlm:DV707_03635"/>
<dbReference type="Proteomes" id="UP000236740">
    <property type="component" value="Unassembled WGS sequence"/>
</dbReference>
<gene>
    <name evidence="1" type="ORF">DV707_03635</name>
    <name evidence="2" type="ORF">SAMN04488133_0831</name>
</gene>
<dbReference type="OrthoDB" id="296997at2157"/>
<keyword evidence="3" id="KW-1185">Reference proteome</keyword>